<proteinExistence type="predicted"/>
<reference evidence="3" key="1">
    <citation type="submission" date="2023-07" db="EMBL/GenBank/DDBJ databases">
        <title>Draft genome sequence of Agarivorans aestuarii strain ZMCS4, a CAZymes producing bacteria isolated from the marine brown algae Clodostephus spongiosus.</title>
        <authorList>
            <person name="Lorente B."/>
            <person name="Cabral C."/>
            <person name="Frias J."/>
            <person name="Faria J."/>
            <person name="Toubarro D."/>
        </authorList>
    </citation>
    <scope>NUCLEOTIDE SEQUENCE [LARGE SCALE GENOMIC DNA]</scope>
    <source>
        <strain evidence="3">ZMCS4</strain>
    </source>
</reference>
<evidence type="ECO:0000313" key="2">
    <source>
        <dbReference type="EMBL" id="MEE1674499.1"/>
    </source>
</evidence>
<dbReference type="EMBL" id="JAYDYW010000008">
    <property type="protein sequence ID" value="MEE1674499.1"/>
    <property type="molecule type" value="Genomic_DNA"/>
</dbReference>
<keyword evidence="1" id="KW-0732">Signal</keyword>
<accession>A0ABU7G5R3</accession>
<name>A0ABU7G5R3_9ALTE</name>
<protein>
    <recommendedName>
        <fullName evidence="4">Solute-binding protein family 3/N-terminal domain-containing protein</fullName>
    </recommendedName>
</protein>
<evidence type="ECO:0000256" key="1">
    <source>
        <dbReference type="SAM" id="SignalP"/>
    </source>
</evidence>
<organism evidence="2 3">
    <name type="scientific">Agarivorans aestuarii</name>
    <dbReference type="NCBI Taxonomy" id="1563703"/>
    <lineage>
        <taxon>Bacteria</taxon>
        <taxon>Pseudomonadati</taxon>
        <taxon>Pseudomonadota</taxon>
        <taxon>Gammaproteobacteria</taxon>
        <taxon>Alteromonadales</taxon>
        <taxon>Alteromonadaceae</taxon>
        <taxon>Agarivorans</taxon>
    </lineage>
</organism>
<sequence>MKTNPCKLPLWIFWRGRKKTSKALLALALLLVSSISYAAAIKVVVPSDVYQDYLLFLAGRDPAAIQDFSGTHSRRDVVEVVLFSQALRLGGWQGPIYFSEVDSYQRTMRLLSHGDVVASATTMFTSDISAHPSLLQTQPVVEQGEFEVGLYLKNSSPLLKQSSLTLDQIKALKVVSNKQWSVDWSTLEILGFNQRMHTTKWQSQVKMVDVGRADALLAPFQASEDMSLQAFGVTLKPLSGIKLGLQDSRRFVISRSAVDNRRVFLALEKGLTELKRRGVITQAYQQSGFLQSKVADWQLITP</sequence>
<dbReference type="Proteomes" id="UP001310248">
    <property type="component" value="Unassembled WGS sequence"/>
</dbReference>
<feature type="chain" id="PRO_5047299176" description="Solute-binding protein family 3/N-terminal domain-containing protein" evidence="1">
    <location>
        <begin position="39"/>
        <end position="302"/>
    </location>
</feature>
<dbReference type="RefSeq" id="WP_329775603.1">
    <property type="nucleotide sequence ID" value="NZ_JAYDYW010000008.1"/>
</dbReference>
<gene>
    <name evidence="2" type="ORF">SNR37_003942</name>
</gene>
<feature type="signal peptide" evidence="1">
    <location>
        <begin position="1"/>
        <end position="38"/>
    </location>
</feature>
<comment type="caution">
    <text evidence="2">The sequence shown here is derived from an EMBL/GenBank/DDBJ whole genome shotgun (WGS) entry which is preliminary data.</text>
</comment>
<keyword evidence="3" id="KW-1185">Reference proteome</keyword>
<evidence type="ECO:0008006" key="4">
    <source>
        <dbReference type="Google" id="ProtNLM"/>
    </source>
</evidence>
<evidence type="ECO:0000313" key="3">
    <source>
        <dbReference type="Proteomes" id="UP001310248"/>
    </source>
</evidence>